<dbReference type="InterPro" id="IPR007487">
    <property type="entry name" value="ABC_transpt-TYRBP-like"/>
</dbReference>
<proteinExistence type="predicted"/>
<organism evidence="1 2">
    <name type="scientific">Aquibacillus rhizosphaerae</name>
    <dbReference type="NCBI Taxonomy" id="3051431"/>
    <lineage>
        <taxon>Bacteria</taxon>
        <taxon>Bacillati</taxon>
        <taxon>Bacillota</taxon>
        <taxon>Bacilli</taxon>
        <taxon>Bacillales</taxon>
        <taxon>Bacillaceae</taxon>
        <taxon>Aquibacillus</taxon>
    </lineage>
</organism>
<accession>A0ABT7L406</accession>
<comment type="caution">
    <text evidence="1">The sequence shown here is derived from an EMBL/GenBank/DDBJ whole genome shotgun (WGS) entry which is preliminary data.</text>
</comment>
<sequence>MRKYLRFYLVFFLIAYIFLISVTGCQGSTESMKNNDSEMPVQTEIEQESKETYKILHVMSYHTPWEWTETQLQGFKDAMENENIEYKVFEMDTKNFSTDEQKQKKAQEAMELIDSWEPDLLFTGDEDAQEYVARHYVGTSLPIVFSAVNREPKEYGFDGAENVTGVLEHEHFIQNINLLKEIVPDVQDIAVIFDDDPIWQPTEQRMKESISEVESVTLHSWDYIGSFDVYKSRIKELQTEVDAIALIGIFTFKDENGVNVHYRDVLKWTAENSNLPDFSFWKDRVTFGTLSAVSVSGYEQGHAAGLLARQILVEGKSPGSLPILPSMTGEPLINKARADDLGLKIKSKSLLSSEVITEYGWMVSNE</sequence>
<name>A0ABT7L406_9BACI</name>
<dbReference type="RefSeq" id="WP_285931685.1">
    <property type="nucleotide sequence ID" value="NZ_JASTZU010000031.1"/>
</dbReference>
<dbReference type="Proteomes" id="UP001235343">
    <property type="component" value="Unassembled WGS sequence"/>
</dbReference>
<protein>
    <submittedName>
        <fullName evidence="1">ABC transporter substrate binding protein</fullName>
    </submittedName>
</protein>
<evidence type="ECO:0000313" key="2">
    <source>
        <dbReference type="Proteomes" id="UP001235343"/>
    </source>
</evidence>
<keyword evidence="2" id="KW-1185">Reference proteome</keyword>
<dbReference type="Gene3D" id="3.40.50.2300">
    <property type="match status" value="2"/>
</dbReference>
<dbReference type="EMBL" id="JASTZU010000031">
    <property type="protein sequence ID" value="MDL4840600.1"/>
    <property type="molecule type" value="Genomic_DNA"/>
</dbReference>
<dbReference type="PROSITE" id="PS51257">
    <property type="entry name" value="PROKAR_LIPOPROTEIN"/>
    <property type="match status" value="1"/>
</dbReference>
<evidence type="ECO:0000313" key="1">
    <source>
        <dbReference type="EMBL" id="MDL4840600.1"/>
    </source>
</evidence>
<dbReference type="PANTHER" id="PTHR35271">
    <property type="entry name" value="ABC TRANSPORTER, SUBSTRATE-BINDING LIPOPROTEIN-RELATED"/>
    <property type="match status" value="1"/>
</dbReference>
<dbReference type="PANTHER" id="PTHR35271:SF1">
    <property type="entry name" value="ABC TRANSPORTER, SUBSTRATE-BINDING LIPOPROTEIN"/>
    <property type="match status" value="1"/>
</dbReference>
<dbReference type="Pfam" id="PF04392">
    <property type="entry name" value="ABC_sub_bind"/>
    <property type="match status" value="1"/>
</dbReference>
<reference evidence="1 2" key="1">
    <citation type="submission" date="2023-06" db="EMBL/GenBank/DDBJ databases">
        <title>Aquibacillus rhizosphaerae LR5S19.</title>
        <authorList>
            <person name="Sun J.-Q."/>
        </authorList>
    </citation>
    <scope>NUCLEOTIDE SEQUENCE [LARGE SCALE GENOMIC DNA]</scope>
    <source>
        <strain evidence="1 2">LR5S19</strain>
    </source>
</reference>
<gene>
    <name evidence="1" type="ORF">QQS35_09090</name>
</gene>